<protein>
    <submittedName>
        <fullName evidence="3">Glutathione S-transferase</fullName>
        <ecNumber evidence="3">2.5.1.18</ecNumber>
    </submittedName>
</protein>
<name>A0A7W6LGF6_9HYPH</name>
<keyword evidence="3" id="KW-0808">Transferase</keyword>
<dbReference type="SFLD" id="SFLDG00358">
    <property type="entry name" value="Main_(cytGST)"/>
    <property type="match status" value="1"/>
</dbReference>
<dbReference type="PROSITE" id="PS50404">
    <property type="entry name" value="GST_NTER"/>
    <property type="match status" value="1"/>
</dbReference>
<dbReference type="Pfam" id="PF13410">
    <property type="entry name" value="GST_C_2"/>
    <property type="match status" value="1"/>
</dbReference>
<dbReference type="InterPro" id="IPR010987">
    <property type="entry name" value="Glutathione-S-Trfase_C-like"/>
</dbReference>
<dbReference type="InterPro" id="IPR004045">
    <property type="entry name" value="Glutathione_S-Trfase_N"/>
</dbReference>
<reference evidence="3 4" key="1">
    <citation type="submission" date="2020-08" db="EMBL/GenBank/DDBJ databases">
        <title>Genomic Encyclopedia of Type Strains, Phase IV (KMG-IV): sequencing the most valuable type-strain genomes for metagenomic binning, comparative biology and taxonomic classification.</title>
        <authorList>
            <person name="Goeker M."/>
        </authorList>
    </citation>
    <scope>NUCLEOTIDE SEQUENCE [LARGE SCALE GENOMIC DNA]</scope>
    <source>
        <strain evidence="3 4">DSM 29514</strain>
    </source>
</reference>
<dbReference type="Gene3D" id="1.20.1050.10">
    <property type="match status" value="1"/>
</dbReference>
<dbReference type="InterPro" id="IPR036282">
    <property type="entry name" value="Glutathione-S-Trfase_C_sf"/>
</dbReference>
<dbReference type="Gene3D" id="3.40.30.10">
    <property type="entry name" value="Glutaredoxin"/>
    <property type="match status" value="1"/>
</dbReference>
<dbReference type="GO" id="GO:0004364">
    <property type="term" value="F:glutathione transferase activity"/>
    <property type="evidence" value="ECO:0007669"/>
    <property type="project" value="UniProtKB-EC"/>
</dbReference>
<dbReference type="EC" id="2.5.1.18" evidence="3"/>
<sequence>MYQLFFSPGACSLASHITLREAGLPFELKRLKFAEGQQRSPDYLKVNPKGRVPALVTPEGTITETPAILFYIAQIAPDKKLAPLDNPFELARLQAFNSFIASTVHVAHAHGPRGSRWANEPTSLEDMRRKVPETMRDGFRLIEQDLTGDFVMGDRFSIADPYLFTMSSWLKGDAVEIAEFPRVKAHFERMQARDAVREALAAEAAG</sequence>
<dbReference type="PANTHER" id="PTHR44051:SF8">
    <property type="entry name" value="GLUTATHIONE S-TRANSFERASE GSTA"/>
    <property type="match status" value="1"/>
</dbReference>
<feature type="domain" description="GST C-terminal" evidence="2">
    <location>
        <begin position="86"/>
        <end position="206"/>
    </location>
</feature>
<dbReference type="SUPFAM" id="SSF52833">
    <property type="entry name" value="Thioredoxin-like"/>
    <property type="match status" value="1"/>
</dbReference>
<keyword evidence="4" id="KW-1185">Reference proteome</keyword>
<dbReference type="PROSITE" id="PS50405">
    <property type="entry name" value="GST_CTER"/>
    <property type="match status" value="1"/>
</dbReference>
<dbReference type="SFLD" id="SFLDG01150">
    <property type="entry name" value="Main.1:_Beta-like"/>
    <property type="match status" value="1"/>
</dbReference>
<dbReference type="SFLD" id="SFLDS00019">
    <property type="entry name" value="Glutathione_Transferase_(cytos"/>
    <property type="match status" value="1"/>
</dbReference>
<proteinExistence type="predicted"/>
<dbReference type="CDD" id="cd03057">
    <property type="entry name" value="GST_N_Beta"/>
    <property type="match status" value="1"/>
</dbReference>
<evidence type="ECO:0000313" key="4">
    <source>
        <dbReference type="Proteomes" id="UP000519897"/>
    </source>
</evidence>
<dbReference type="Pfam" id="PF02798">
    <property type="entry name" value="GST_N"/>
    <property type="match status" value="1"/>
</dbReference>
<dbReference type="AlphaFoldDB" id="A0A7W6LGF6"/>
<dbReference type="Proteomes" id="UP000519897">
    <property type="component" value="Unassembled WGS sequence"/>
</dbReference>
<dbReference type="RefSeq" id="WP_165136872.1">
    <property type="nucleotide sequence ID" value="NZ_CP049250.1"/>
</dbReference>
<comment type="caution">
    <text evidence="3">The sequence shown here is derived from an EMBL/GenBank/DDBJ whole genome shotgun (WGS) entry which is preliminary data.</text>
</comment>
<feature type="domain" description="GST N-terminal" evidence="1">
    <location>
        <begin position="1"/>
        <end position="80"/>
    </location>
</feature>
<evidence type="ECO:0000259" key="2">
    <source>
        <dbReference type="PROSITE" id="PS50405"/>
    </source>
</evidence>
<dbReference type="InterPro" id="IPR040079">
    <property type="entry name" value="Glutathione_S-Trfase"/>
</dbReference>
<accession>A0A7W6LGF6</accession>
<dbReference type="InterPro" id="IPR036249">
    <property type="entry name" value="Thioredoxin-like_sf"/>
</dbReference>
<organism evidence="3 4">
    <name type="scientific">Rhizobium rhizoryzae</name>
    <dbReference type="NCBI Taxonomy" id="451876"/>
    <lineage>
        <taxon>Bacteria</taxon>
        <taxon>Pseudomonadati</taxon>
        <taxon>Pseudomonadota</taxon>
        <taxon>Alphaproteobacteria</taxon>
        <taxon>Hyphomicrobiales</taxon>
        <taxon>Rhizobiaceae</taxon>
        <taxon>Rhizobium/Agrobacterium group</taxon>
        <taxon>Rhizobium</taxon>
    </lineage>
</organism>
<gene>
    <name evidence="3" type="ORF">GGQ72_001367</name>
</gene>
<dbReference type="EMBL" id="JACIEC010000001">
    <property type="protein sequence ID" value="MBB4142868.1"/>
    <property type="molecule type" value="Genomic_DNA"/>
</dbReference>
<evidence type="ECO:0000313" key="3">
    <source>
        <dbReference type="EMBL" id="MBB4142868.1"/>
    </source>
</evidence>
<dbReference type="SUPFAM" id="SSF47616">
    <property type="entry name" value="GST C-terminal domain-like"/>
    <property type="match status" value="1"/>
</dbReference>
<evidence type="ECO:0000259" key="1">
    <source>
        <dbReference type="PROSITE" id="PS50404"/>
    </source>
</evidence>
<dbReference type="CDD" id="cd03188">
    <property type="entry name" value="GST_C_Beta"/>
    <property type="match status" value="1"/>
</dbReference>
<dbReference type="PANTHER" id="PTHR44051">
    <property type="entry name" value="GLUTATHIONE S-TRANSFERASE-RELATED"/>
    <property type="match status" value="1"/>
</dbReference>